<evidence type="ECO:0000313" key="2">
    <source>
        <dbReference type="Proteomes" id="UP001162992"/>
    </source>
</evidence>
<accession>A0ACC2CSK8</accession>
<comment type="caution">
    <text evidence="1">The sequence shown here is derived from an EMBL/GenBank/DDBJ whole genome shotgun (WGS) entry which is preliminary data.</text>
</comment>
<gene>
    <name evidence="1" type="ORF">O6H91_09G095700</name>
</gene>
<reference evidence="2" key="1">
    <citation type="journal article" date="2024" name="Proc. Natl. Acad. Sci. U.S.A.">
        <title>Extraordinary preservation of gene collinearity over three hundred million years revealed in homosporous lycophytes.</title>
        <authorList>
            <person name="Li C."/>
            <person name="Wickell D."/>
            <person name="Kuo L.Y."/>
            <person name="Chen X."/>
            <person name="Nie B."/>
            <person name="Liao X."/>
            <person name="Peng D."/>
            <person name="Ji J."/>
            <person name="Jenkins J."/>
            <person name="Williams M."/>
            <person name="Shu S."/>
            <person name="Plott C."/>
            <person name="Barry K."/>
            <person name="Rajasekar S."/>
            <person name="Grimwood J."/>
            <person name="Han X."/>
            <person name="Sun S."/>
            <person name="Hou Z."/>
            <person name="He W."/>
            <person name="Dai G."/>
            <person name="Sun C."/>
            <person name="Schmutz J."/>
            <person name="Leebens-Mack J.H."/>
            <person name="Li F.W."/>
            <person name="Wang L."/>
        </authorList>
    </citation>
    <scope>NUCLEOTIDE SEQUENCE [LARGE SCALE GENOMIC DNA]</scope>
    <source>
        <strain evidence="2">cv. PW_Plant_1</strain>
    </source>
</reference>
<sequence>MPLIRYHIKNECTKRNPELQETAAKDDPESIFRSLAMTGLVNIVRQLGDFAELSAEIFGSVHKEIMAVSARGCALAIRLQNLEVEFHKVEAVSLSESNQLFFTFAPGTKWHASTFNGENQLTGGDLPKFLLDSYEQCKQLPRLFMLDKFEAAGEGACLRRYSDPSYFKMQWENSESKKAENSKKEKKGRRRKKADTHESKHDNEVNLSDKNITADCSVQRSSLNSDSRELSVGNHHGSNENIHGKEVKCGTSFAHIADGLQKILFSGVKYRQSNHLWANQTYTKGPSRASLSVTRDDPKEVTPKISGKSEVLMNTANSVSKVLPETDPSVMEGSVDDINDLDHFVDAMTTVESETEADSERRTRPESECDCISECIDRNEDLSQKSSERIPETKNLKQNGLLQKQTDKPFLGNSPCQSNVESIFLATLKIASAAKDGRVQRTEAARTTPSLSDSDSSKVLQNEHNGLSNSASDPLSISAPFLETNHKQQEDLVAPSRQNASTGDKKGELPVDLAQSLAKSSSVINIPHSCTTSPVTSCLFPNLSRSSYINCSFGDESPVSSLSSLGSSPHSPVFSAFLSPMSPVKASHDMLLLPELQSISFPTVLFSPSTLTAGLSKSSPLLPEEMPPPPPLPPLRWRVPSPHKILLPSLTRTVDLQPSPQLPSSLTKHRVHQDFSRSLRHSNYTQIRQEEKKPSIQVSLKESNNYFARSISGHDKGMWQCLQLKKVASVGRSPKVLPLDNHQLLLEQIRTRSYTLRQTNCQKKGTPQQTTKHISVAAIFEKANAIRQAFAGSEDDDDDAEWTDSS</sequence>
<proteinExistence type="predicted"/>
<evidence type="ECO:0000313" key="1">
    <source>
        <dbReference type="EMBL" id="KAJ7544839.1"/>
    </source>
</evidence>
<name>A0ACC2CSK8_DIPCM</name>
<organism evidence="1 2">
    <name type="scientific">Diphasiastrum complanatum</name>
    <name type="common">Issler's clubmoss</name>
    <name type="synonym">Lycopodium complanatum</name>
    <dbReference type="NCBI Taxonomy" id="34168"/>
    <lineage>
        <taxon>Eukaryota</taxon>
        <taxon>Viridiplantae</taxon>
        <taxon>Streptophyta</taxon>
        <taxon>Embryophyta</taxon>
        <taxon>Tracheophyta</taxon>
        <taxon>Lycopodiopsida</taxon>
        <taxon>Lycopodiales</taxon>
        <taxon>Lycopodiaceae</taxon>
        <taxon>Lycopodioideae</taxon>
        <taxon>Diphasiastrum</taxon>
    </lineage>
</organism>
<keyword evidence="2" id="KW-1185">Reference proteome</keyword>
<dbReference type="EMBL" id="CM055100">
    <property type="protein sequence ID" value="KAJ7544839.1"/>
    <property type="molecule type" value="Genomic_DNA"/>
</dbReference>
<protein>
    <submittedName>
        <fullName evidence="1">Uncharacterized protein</fullName>
    </submittedName>
</protein>
<dbReference type="Proteomes" id="UP001162992">
    <property type="component" value="Chromosome 9"/>
</dbReference>